<name>A0A0P0NYX9_9CAUL</name>
<accession>A0A0P0NYX9</accession>
<feature type="transmembrane region" description="Helical" evidence="1">
    <location>
        <begin position="6"/>
        <end position="24"/>
    </location>
</feature>
<dbReference type="STRING" id="69395.AQ619_08055"/>
<reference evidence="3 4" key="1">
    <citation type="submission" date="2015-10" db="EMBL/GenBank/DDBJ databases">
        <title>Conservation of the essential genome among Caulobacter and Brevundimonas species.</title>
        <authorList>
            <person name="Scott D."/>
            <person name="Ely B."/>
        </authorList>
    </citation>
    <scope>NUCLEOTIDE SEQUENCE [LARGE SCALE GENOMIC DNA]</scope>
    <source>
        <strain evidence="3 4">CB4</strain>
    </source>
</reference>
<gene>
    <name evidence="3" type="ORF">AQ619_08055</name>
</gene>
<feature type="domain" description="DUF6249" evidence="2">
    <location>
        <begin position="7"/>
        <end position="119"/>
    </location>
</feature>
<dbReference type="EMBL" id="CP013002">
    <property type="protein sequence ID" value="ALL13311.1"/>
    <property type="molecule type" value="Genomic_DNA"/>
</dbReference>
<evidence type="ECO:0000313" key="3">
    <source>
        <dbReference type="EMBL" id="ALL13311.1"/>
    </source>
</evidence>
<keyword evidence="4" id="KW-1185">Reference proteome</keyword>
<keyword evidence="1" id="KW-0812">Transmembrane</keyword>
<evidence type="ECO:0000313" key="4">
    <source>
        <dbReference type="Proteomes" id="UP000056905"/>
    </source>
</evidence>
<dbReference type="OrthoDB" id="5737184at2"/>
<evidence type="ECO:0000259" key="2">
    <source>
        <dbReference type="Pfam" id="PF19762"/>
    </source>
</evidence>
<evidence type="ECO:0000256" key="1">
    <source>
        <dbReference type="SAM" id="Phobius"/>
    </source>
</evidence>
<dbReference type="KEGG" id="chq:AQ619_08055"/>
<keyword evidence="1" id="KW-0472">Membrane</keyword>
<keyword evidence="1" id="KW-1133">Transmembrane helix</keyword>
<dbReference type="RefSeq" id="WP_062146186.1">
    <property type="nucleotide sequence ID" value="NZ_CP013002.1"/>
</dbReference>
<dbReference type="AlphaFoldDB" id="A0A0P0NYX9"/>
<dbReference type="Proteomes" id="UP000056905">
    <property type="component" value="Chromosome"/>
</dbReference>
<feature type="transmembrane region" description="Helical" evidence="1">
    <location>
        <begin position="100"/>
        <end position="119"/>
    </location>
</feature>
<dbReference type="InterPro" id="IPR046216">
    <property type="entry name" value="DUF6249"/>
</dbReference>
<protein>
    <recommendedName>
        <fullName evidence="2">DUF6249 domain-containing protein</fullName>
    </recommendedName>
</protein>
<feature type="transmembrane region" description="Helical" evidence="1">
    <location>
        <begin position="71"/>
        <end position="88"/>
    </location>
</feature>
<sequence length="127" mass="13895">MDGVWVPIILFIVIGAIVIVPIWLKSRERLEMQTTLRAAIDKGQPVPSEVIEALTRNVKVAPTSLSDMRAGVIWMAAGIGIAGFSYFGDFGDHDFHQPGIGVACIPLVIGLAFIILSFFNPNKYKRV</sequence>
<dbReference type="Pfam" id="PF19762">
    <property type="entry name" value="DUF6249"/>
    <property type="match status" value="1"/>
</dbReference>
<organism evidence="3 4">
    <name type="scientific">Caulobacter henricii</name>
    <dbReference type="NCBI Taxonomy" id="69395"/>
    <lineage>
        <taxon>Bacteria</taxon>
        <taxon>Pseudomonadati</taxon>
        <taxon>Pseudomonadota</taxon>
        <taxon>Alphaproteobacteria</taxon>
        <taxon>Caulobacterales</taxon>
        <taxon>Caulobacteraceae</taxon>
        <taxon>Caulobacter</taxon>
    </lineage>
</organism>
<proteinExistence type="predicted"/>